<evidence type="ECO:0000313" key="1">
    <source>
        <dbReference type="EMBL" id="MBD2200804.1"/>
    </source>
</evidence>
<proteinExistence type="predicted"/>
<reference evidence="1 2" key="1">
    <citation type="journal article" date="2020" name="ISME J.">
        <title>Comparative genomics reveals insights into cyanobacterial evolution and habitat adaptation.</title>
        <authorList>
            <person name="Chen M.Y."/>
            <person name="Teng W.K."/>
            <person name="Zhao L."/>
            <person name="Hu C.X."/>
            <person name="Zhou Y.K."/>
            <person name="Han B.P."/>
            <person name="Song L.R."/>
            <person name="Shu W.S."/>
        </authorList>
    </citation>
    <scope>NUCLEOTIDE SEQUENCE [LARGE SCALE GENOMIC DNA]</scope>
    <source>
        <strain evidence="1 2">FACHB-288</strain>
    </source>
</reference>
<accession>A0ABR8AMG7</accession>
<organism evidence="1 2">
    <name type="scientific">Calothrix parietina FACHB-288</name>
    <dbReference type="NCBI Taxonomy" id="2692896"/>
    <lineage>
        <taxon>Bacteria</taxon>
        <taxon>Bacillati</taxon>
        <taxon>Cyanobacteriota</taxon>
        <taxon>Cyanophyceae</taxon>
        <taxon>Nostocales</taxon>
        <taxon>Calotrichaceae</taxon>
        <taxon>Calothrix</taxon>
    </lineage>
</organism>
<evidence type="ECO:0008006" key="3">
    <source>
        <dbReference type="Google" id="ProtNLM"/>
    </source>
</evidence>
<keyword evidence="2" id="KW-1185">Reference proteome</keyword>
<evidence type="ECO:0000313" key="2">
    <source>
        <dbReference type="Proteomes" id="UP000658514"/>
    </source>
</evidence>
<dbReference type="Proteomes" id="UP000658514">
    <property type="component" value="Unassembled WGS sequence"/>
</dbReference>
<protein>
    <recommendedName>
        <fullName evidence="3">DNA alkylation repair enzyme</fullName>
    </recommendedName>
</protein>
<comment type="caution">
    <text evidence="1">The sequence shown here is derived from an EMBL/GenBank/DDBJ whole genome shotgun (WGS) entry which is preliminary data.</text>
</comment>
<sequence length="218" mass="25053">MPVINLADIQQITKTQQQVLFPSQKYHPNRSAFDSIVADNLSLVMRQILLGLPVEPLLNAYPQIAQWVSQIQELAPEIFKYRKKLLVDNPVIAPLAINDDKHFIQVLTNIAFKQGIPRLYEWAVRNPGLSWQDQVKLWATTIQYSVSPNQMQLVILALHPVKPAQRLDVSWNTKNHRQTEKWLIKLLTQSQENNLPFNIVNSELTSMVDLEDISEVSI</sequence>
<gene>
    <name evidence="1" type="ORF">H6G24_36090</name>
</gene>
<dbReference type="EMBL" id="JACJQH010000116">
    <property type="protein sequence ID" value="MBD2200804.1"/>
    <property type="molecule type" value="Genomic_DNA"/>
</dbReference>
<name>A0ABR8AMG7_9CYAN</name>